<dbReference type="InterPro" id="IPR015882">
    <property type="entry name" value="HEX_bac_N"/>
</dbReference>
<dbReference type="Gene3D" id="3.20.20.80">
    <property type="entry name" value="Glycosidases"/>
    <property type="match status" value="1"/>
</dbReference>
<comment type="caution">
    <text evidence="5">The sequence shown here is derived from an EMBL/GenBank/DDBJ whole genome shotgun (WGS) entry which is preliminary data.</text>
</comment>
<dbReference type="InterPro" id="IPR017853">
    <property type="entry name" value="GH"/>
</dbReference>
<dbReference type="EMBL" id="BNDS01000022">
    <property type="protein sequence ID" value="GHI00440.1"/>
    <property type="molecule type" value="Genomic_DNA"/>
</dbReference>
<evidence type="ECO:0000313" key="5">
    <source>
        <dbReference type="EMBL" id="GHI00440.1"/>
    </source>
</evidence>
<dbReference type="Proteomes" id="UP000637074">
    <property type="component" value="Unassembled WGS sequence"/>
</dbReference>
<evidence type="ECO:0000256" key="2">
    <source>
        <dbReference type="ARBA" id="ARBA00023295"/>
    </source>
</evidence>
<dbReference type="RefSeq" id="WP_191275857.1">
    <property type="nucleotide sequence ID" value="NZ_BNDS01000022.1"/>
</dbReference>
<dbReference type="SUPFAM" id="SSF55545">
    <property type="entry name" value="beta-N-acetylhexosaminidase-like domain"/>
    <property type="match status" value="1"/>
</dbReference>
<gene>
    <name evidence="5" type="ORF">AM1BK_39820</name>
</gene>
<dbReference type="InterPro" id="IPR029018">
    <property type="entry name" value="Hex-like_dom2"/>
</dbReference>
<dbReference type="Gene3D" id="3.30.379.10">
    <property type="entry name" value="Chitobiase/beta-hexosaminidase domain 2-like"/>
    <property type="match status" value="1"/>
</dbReference>
<dbReference type="PANTHER" id="PTHR13170">
    <property type="entry name" value="O-GLCNACASE"/>
    <property type="match status" value="1"/>
</dbReference>
<proteinExistence type="inferred from homology"/>
<accession>A0ABQ3N682</accession>
<dbReference type="Gene3D" id="1.20.58.460">
    <property type="entry name" value="Hyaluronidase post-catalytic domain-like"/>
    <property type="match status" value="1"/>
</dbReference>
<feature type="active site" description="Proton donor" evidence="3">
    <location>
        <position position="275"/>
    </location>
</feature>
<name>A0ABQ3N682_9BACI</name>
<evidence type="ECO:0000256" key="3">
    <source>
        <dbReference type="PROSITE-ProRule" id="PRU01353"/>
    </source>
</evidence>
<sequence>MNALYEIYPVPQKITYHDGLLNLEKGVQVIYDNTIDLVTRKKVEDVLQQNGFPAPEIVTQAAADKITIRVGTKGSNGPVDTFAAQYINSEGMDFTKIDAYQLCIQDDAITIIGKDTDASFYGVVTFNAILSQSASKTVRNITINDYADTKIRGFIEGYYGIPWSNEDRMSLMRFAGQFKTTSYIFAPKDDPYHREKWGELYPPEKLDEIQEMAAVGNENKTRFVWTISPLGEVAKISQSGGNAMELLPENTDKMLSKFEQLYAVGVRQFGVLGDDVGSLPHDYVVALMQSVSEWAKAKGDVYDTLYCPASYNSAWAWIPSELNAYEKGFEENIQIFWTGATTCAPIDQSTIDTFKNKDNDGVVRRDPLFWLNWPVNDVDMSRVFLGKGEMLEPGIKNLAGAVTNPMQEAQASKIAIFAVADYSWNTQNFDAGKSWEDSFKYIEPDAAEELHIVAKHMSDAHPNGIKLSESEEIGSLLDSLTLKVNNGESLKDIAPEAACELQKIADAADGFLRKTKNEQLKKELAPFIEALRDMVLADIEYIKTELAMETGNKVKTREHFLKADTLRKQSLNYDRPLLNGTMKTLPAKKRLQPFTQNLEEKIAPKAAELLDIQLIETKVSSSSNATT</sequence>
<evidence type="ECO:0000259" key="4">
    <source>
        <dbReference type="PROSITE" id="PS52009"/>
    </source>
</evidence>
<dbReference type="PROSITE" id="PS52009">
    <property type="entry name" value="GH84"/>
    <property type="match status" value="1"/>
</dbReference>
<organism evidence="5 6">
    <name type="scientific">Neobacillus kokaensis</name>
    <dbReference type="NCBI Taxonomy" id="2759023"/>
    <lineage>
        <taxon>Bacteria</taxon>
        <taxon>Bacillati</taxon>
        <taxon>Bacillota</taxon>
        <taxon>Bacilli</taxon>
        <taxon>Bacillales</taxon>
        <taxon>Bacillaceae</taxon>
        <taxon>Neobacillus</taxon>
    </lineage>
</organism>
<keyword evidence="6" id="KW-1185">Reference proteome</keyword>
<dbReference type="PANTHER" id="PTHR13170:SF16">
    <property type="entry name" value="PROTEIN O-GLCNACASE"/>
    <property type="match status" value="1"/>
</dbReference>
<dbReference type="InterPro" id="IPR051822">
    <property type="entry name" value="Glycosyl_Hydrolase_84"/>
</dbReference>
<dbReference type="Pfam" id="PF02838">
    <property type="entry name" value="Glyco_hydro_20b"/>
    <property type="match status" value="1"/>
</dbReference>
<reference evidence="5 6" key="1">
    <citation type="journal article" date="2022" name="Int. J. Syst. Evol. Microbiol.">
        <title>Neobacillus kokaensis sp. nov., isolated from soil.</title>
        <authorList>
            <person name="Yuki K."/>
            <person name="Matsubara H."/>
            <person name="Yamaguchi S."/>
        </authorList>
    </citation>
    <scope>NUCLEOTIDE SEQUENCE [LARGE SCALE GENOMIC DNA]</scope>
    <source>
        <strain evidence="5 6">LOB 377</strain>
    </source>
</reference>
<keyword evidence="1 3" id="KW-0378">Hydrolase</keyword>
<dbReference type="SUPFAM" id="SSF140657">
    <property type="entry name" value="Hyaluronidase post-catalytic domain-like"/>
    <property type="match status" value="1"/>
</dbReference>
<keyword evidence="2 3" id="KW-0326">Glycosidase</keyword>
<dbReference type="SUPFAM" id="SSF51445">
    <property type="entry name" value="(Trans)glycosidases"/>
    <property type="match status" value="1"/>
</dbReference>
<dbReference type="Pfam" id="PF07555">
    <property type="entry name" value="NAGidase"/>
    <property type="match status" value="1"/>
</dbReference>
<evidence type="ECO:0000256" key="1">
    <source>
        <dbReference type="ARBA" id="ARBA00022801"/>
    </source>
</evidence>
<comment type="similarity">
    <text evidence="3">Belongs to the glycosyl hydrolase 84 family.</text>
</comment>
<dbReference type="InterPro" id="IPR011496">
    <property type="entry name" value="O-GlcNAcase_cat"/>
</dbReference>
<protein>
    <recommendedName>
        <fullName evidence="4">GH84 domain-containing protein</fullName>
    </recommendedName>
</protein>
<feature type="domain" description="GH84" evidence="4">
    <location>
        <begin position="150"/>
        <end position="427"/>
    </location>
</feature>
<evidence type="ECO:0000313" key="6">
    <source>
        <dbReference type="Proteomes" id="UP000637074"/>
    </source>
</evidence>